<dbReference type="EMBL" id="HF935277">
    <property type="protein sequence ID" value="CCX05942.1"/>
    <property type="molecule type" value="Genomic_DNA"/>
</dbReference>
<dbReference type="Gene3D" id="3.40.50.300">
    <property type="entry name" value="P-loop containing nucleotide triphosphate hydrolases"/>
    <property type="match status" value="1"/>
</dbReference>
<dbReference type="OMA" id="AADWKWW"/>
<dbReference type="Pfam" id="PF13671">
    <property type="entry name" value="AAA_33"/>
    <property type="match status" value="2"/>
</dbReference>
<feature type="region of interest" description="Disordered" evidence="1">
    <location>
        <begin position="1"/>
        <end position="30"/>
    </location>
</feature>
<dbReference type="PANTHER" id="PTHR12083:SF9">
    <property type="entry name" value="BIFUNCTIONAL POLYNUCLEOTIDE PHOSPHATASE_KINASE"/>
    <property type="match status" value="1"/>
</dbReference>
<dbReference type="SUPFAM" id="SSF56784">
    <property type="entry name" value="HAD-like"/>
    <property type="match status" value="1"/>
</dbReference>
<dbReference type="GO" id="GO:0003690">
    <property type="term" value="F:double-stranded DNA binding"/>
    <property type="evidence" value="ECO:0007669"/>
    <property type="project" value="TreeGrafter"/>
</dbReference>
<protein>
    <submittedName>
        <fullName evidence="2">Similar to Bifunctional polynucleotide phosphatase/kinase acc. no. O13911</fullName>
    </submittedName>
</protein>
<dbReference type="InterPro" id="IPR027417">
    <property type="entry name" value="P-loop_NTPase"/>
</dbReference>
<organism evidence="2 3">
    <name type="scientific">Pyronema omphalodes (strain CBS 100304)</name>
    <name type="common">Pyronema confluens</name>
    <dbReference type="NCBI Taxonomy" id="1076935"/>
    <lineage>
        <taxon>Eukaryota</taxon>
        <taxon>Fungi</taxon>
        <taxon>Dikarya</taxon>
        <taxon>Ascomycota</taxon>
        <taxon>Pezizomycotina</taxon>
        <taxon>Pezizomycetes</taxon>
        <taxon>Pezizales</taxon>
        <taxon>Pyronemataceae</taxon>
        <taxon>Pyronema</taxon>
    </lineage>
</organism>
<feature type="compositionally biased region" description="Polar residues" evidence="1">
    <location>
        <begin position="8"/>
        <end position="17"/>
    </location>
</feature>
<dbReference type="STRING" id="1076935.U4KWQ4"/>
<dbReference type="Gene3D" id="3.40.50.1000">
    <property type="entry name" value="HAD superfamily/HAD-like"/>
    <property type="match status" value="1"/>
</dbReference>
<keyword evidence="2" id="KW-0808">Transferase</keyword>
<dbReference type="InterPro" id="IPR036412">
    <property type="entry name" value="HAD-like_sf"/>
</dbReference>
<keyword evidence="2" id="KW-0418">Kinase</keyword>
<dbReference type="GO" id="GO:0046403">
    <property type="term" value="F:polynucleotide 3'-phosphatase activity"/>
    <property type="evidence" value="ECO:0007669"/>
    <property type="project" value="TreeGrafter"/>
</dbReference>
<dbReference type="FunFam" id="3.40.50.300:FF:000737">
    <property type="entry name" value="Bifunctional polynucleotide phosphatase/kinase"/>
    <property type="match status" value="1"/>
</dbReference>
<dbReference type="NCBIfam" id="TIGR01664">
    <property type="entry name" value="DNA-3'-Pase"/>
    <property type="match status" value="1"/>
</dbReference>
<evidence type="ECO:0000313" key="2">
    <source>
        <dbReference type="EMBL" id="CCX05942.1"/>
    </source>
</evidence>
<name>U4KWQ4_PYROM</name>
<evidence type="ECO:0000313" key="3">
    <source>
        <dbReference type="Proteomes" id="UP000018144"/>
    </source>
</evidence>
<dbReference type="Pfam" id="PF08645">
    <property type="entry name" value="PNK3P"/>
    <property type="match status" value="1"/>
</dbReference>
<gene>
    <name evidence="2" type="ORF">PCON_05529</name>
</gene>
<dbReference type="GO" id="GO:0046404">
    <property type="term" value="F:ATP-dependent polydeoxyribonucleotide 5'-hydroxyl-kinase activity"/>
    <property type="evidence" value="ECO:0007669"/>
    <property type="project" value="TreeGrafter"/>
</dbReference>
<dbReference type="InterPro" id="IPR023214">
    <property type="entry name" value="HAD_sf"/>
</dbReference>
<keyword evidence="3" id="KW-1185">Reference proteome</keyword>
<dbReference type="FunFam" id="3.40.50.1000:FF:000078">
    <property type="entry name" value="Bifunctional polynucleotide phosphatase/kinase"/>
    <property type="match status" value="1"/>
</dbReference>
<feature type="region of interest" description="Disordered" evidence="1">
    <location>
        <begin position="42"/>
        <end position="61"/>
    </location>
</feature>
<dbReference type="CDD" id="cd01625">
    <property type="entry name" value="HAD_PNP"/>
    <property type="match status" value="1"/>
</dbReference>
<dbReference type="Proteomes" id="UP000018144">
    <property type="component" value="Unassembled WGS sequence"/>
</dbReference>
<dbReference type="InterPro" id="IPR006551">
    <property type="entry name" value="Polynucleotide_phosphatase"/>
</dbReference>
<dbReference type="eggNOG" id="KOG2134">
    <property type="taxonomic scope" value="Eukaryota"/>
</dbReference>
<dbReference type="SUPFAM" id="SSF52540">
    <property type="entry name" value="P-loop containing nucleoside triphosphate hydrolases"/>
    <property type="match status" value="1"/>
</dbReference>
<dbReference type="PANTHER" id="PTHR12083">
    <property type="entry name" value="BIFUNCTIONAL POLYNUCLEOTIDE PHOSPHATASE/KINASE"/>
    <property type="match status" value="1"/>
</dbReference>
<dbReference type="NCBIfam" id="TIGR01662">
    <property type="entry name" value="HAD-SF-IIIA"/>
    <property type="match status" value="1"/>
</dbReference>
<dbReference type="InterPro" id="IPR006549">
    <property type="entry name" value="HAD-SF_hydro_IIIA"/>
</dbReference>
<sequence length="465" mass="52286">MPPKRALETTTTRSVSPPSKKATKASTIETTETTVAVKKTTTKTVEEKTTQGSPKKRIKSTTTKSAVASFFTATSKKPPVEKSPTSWNVVEETLLVGKYTRAGEEGNRGERRKIAGFDLDGTLIATQSGNKFAKNDADWKWWRECVPSKLKELHEEGYQIIIFTNQGGIKAPKKNHANLPKFKSKVAAVLNALDIPLTVYAATEKDRFRKPRTGMWQEMIDDYNLDVHGVDLENSYLVGDAAGRKGDFADSDRHWALNVGIKFHTPEEFFLGEAAQEMSHRFDPENYIADKESGGDKLLFAPKAEKELVMFVGPPAAGKSTFFRKNLEPLGYERVNQDTLKTKEKCVKVARELLSQGKNVVIDNTNPEASTRLIWVTLAKEYGYKLRCLYFNSPIELCHHNDAVRAFGGDTFNPDKRTLLPGIAFNTFTGRFAKPSKDEGFDVEEITFEFNGTEEERKIWSKYWT</sequence>
<dbReference type="AlphaFoldDB" id="U4KWQ4"/>
<dbReference type="OrthoDB" id="19045at2759"/>
<proteinExistence type="predicted"/>
<reference evidence="2 3" key="1">
    <citation type="journal article" date="2013" name="PLoS Genet.">
        <title>The genome and development-dependent transcriptomes of Pyronema confluens: a window into fungal evolution.</title>
        <authorList>
            <person name="Traeger S."/>
            <person name="Altegoer F."/>
            <person name="Freitag M."/>
            <person name="Gabaldon T."/>
            <person name="Kempken F."/>
            <person name="Kumar A."/>
            <person name="Marcet-Houben M."/>
            <person name="Poggeler S."/>
            <person name="Stajich J.E."/>
            <person name="Nowrousian M."/>
        </authorList>
    </citation>
    <scope>NUCLEOTIDE SEQUENCE [LARGE SCALE GENOMIC DNA]</scope>
    <source>
        <strain evidence="3">CBS 100304</strain>
        <tissue evidence="2">Vegetative mycelium</tissue>
    </source>
</reference>
<dbReference type="InterPro" id="IPR013954">
    <property type="entry name" value="PNK3P"/>
</dbReference>
<accession>U4KWQ4</accession>
<dbReference type="GO" id="GO:0006281">
    <property type="term" value="P:DNA repair"/>
    <property type="evidence" value="ECO:0007669"/>
    <property type="project" value="TreeGrafter"/>
</dbReference>
<evidence type="ECO:0000256" key="1">
    <source>
        <dbReference type="SAM" id="MobiDB-lite"/>
    </source>
</evidence>